<keyword evidence="4 6" id="KW-1133">Transmembrane helix</keyword>
<sequence>MVLSTIDEIPIEFDKKQYNEPTTVDVKSESIQYADEPVQLEWTEAEEQVIRRKLDWHTVPLVTTLYLLCVFGIKQFLDRANIGNARIQGMAKDINLEGYRFNWALSIFYIIYLLVEVPSNIVLKRVGPRFYLPFLVVGFGLVSLCTAFVGSYEGLIVARAFLGIFEGGAMPGFSFFLSSFYKREELLFRLGIFISAASLAGAFGGLLATGLSRIPEWGFDSAPIHTWRNIFFFEGFVTILFGGFAPLWMPTNPATAYFLDERQRAIAVERLQRQHKADADQKVTLSDMKRAVFCIHNYTCAFGFFLINITVQGISVFMPTILADLGWTATRAQLYSVPPYVVAAITAIIIAWFSDRTRQRGIYLAVFSMIAVIGFAILRFATDANIRYMGVFFVTAGAFPGGPGFLSWAMNNSAGPSVRAVTSAYVVSIGTMGGIVATPLQPVCDVHGVEPSQQLESSHELTYQWIDTCCIDETSSSELTEAINSMWVWYQNSRVCYAYLEDVPKKDVDVLGGYSKTFMNCRWFTRVWTLQELIAPSTVVFYSDDWYEIGTRDRMREPLGKITGIDHTFFEHGILGRYSIAQRMSWAAKRKTTRIED</sequence>
<evidence type="ECO:0000259" key="7">
    <source>
        <dbReference type="PROSITE" id="PS50850"/>
    </source>
</evidence>
<evidence type="ECO:0000313" key="8">
    <source>
        <dbReference type="EMBL" id="KXH53266.1"/>
    </source>
</evidence>
<evidence type="ECO:0000256" key="1">
    <source>
        <dbReference type="ARBA" id="ARBA00004141"/>
    </source>
</evidence>
<evidence type="ECO:0000256" key="5">
    <source>
        <dbReference type="ARBA" id="ARBA00023136"/>
    </source>
</evidence>
<dbReference type="AlphaFoldDB" id="A0A135TYP3"/>
<keyword evidence="5 6" id="KW-0472">Membrane</keyword>
<feature type="transmembrane region" description="Helical" evidence="6">
    <location>
        <begin position="230"/>
        <end position="249"/>
    </location>
</feature>
<dbReference type="OrthoDB" id="9971669at2759"/>
<feature type="domain" description="Major facilitator superfamily (MFS) profile" evidence="7">
    <location>
        <begin position="64"/>
        <end position="494"/>
    </location>
</feature>
<proteinExistence type="predicted"/>
<reference evidence="8 9" key="1">
    <citation type="submission" date="2014-02" db="EMBL/GenBank/DDBJ databases">
        <title>The genome sequence of Colletotrichum salicis CBS 607.94.</title>
        <authorList>
            <person name="Baroncelli R."/>
            <person name="Thon M.R."/>
        </authorList>
    </citation>
    <scope>NUCLEOTIDE SEQUENCE [LARGE SCALE GENOMIC DNA]</scope>
    <source>
        <strain evidence="8 9">CBS 607.94</strain>
    </source>
</reference>
<dbReference type="InterPro" id="IPR011701">
    <property type="entry name" value="MFS"/>
</dbReference>
<dbReference type="Gene3D" id="1.20.1250.20">
    <property type="entry name" value="MFS general substrate transporter like domains"/>
    <property type="match status" value="2"/>
</dbReference>
<evidence type="ECO:0000313" key="9">
    <source>
        <dbReference type="Proteomes" id="UP000070121"/>
    </source>
</evidence>
<dbReference type="SUPFAM" id="SSF103473">
    <property type="entry name" value="MFS general substrate transporter"/>
    <property type="match status" value="1"/>
</dbReference>
<feature type="transmembrane region" description="Helical" evidence="6">
    <location>
        <begin position="130"/>
        <end position="150"/>
    </location>
</feature>
<comment type="subcellular location">
    <subcellularLocation>
        <location evidence="1">Membrane</location>
        <topology evidence="1">Multi-pass membrane protein</topology>
    </subcellularLocation>
</comment>
<dbReference type="GO" id="GO:0022857">
    <property type="term" value="F:transmembrane transporter activity"/>
    <property type="evidence" value="ECO:0007669"/>
    <property type="project" value="InterPro"/>
</dbReference>
<comment type="caution">
    <text evidence="8">The sequence shown here is derived from an EMBL/GenBank/DDBJ whole genome shotgun (WGS) entry which is preliminary data.</text>
</comment>
<gene>
    <name evidence="8" type="ORF">CSAL01_01914</name>
</gene>
<keyword evidence="9" id="KW-1185">Reference proteome</keyword>
<dbReference type="PROSITE" id="PS50850">
    <property type="entry name" value="MFS"/>
    <property type="match status" value="1"/>
</dbReference>
<keyword evidence="2" id="KW-0813">Transport</keyword>
<organism evidence="8 9">
    <name type="scientific">Colletotrichum salicis</name>
    <dbReference type="NCBI Taxonomy" id="1209931"/>
    <lineage>
        <taxon>Eukaryota</taxon>
        <taxon>Fungi</taxon>
        <taxon>Dikarya</taxon>
        <taxon>Ascomycota</taxon>
        <taxon>Pezizomycotina</taxon>
        <taxon>Sordariomycetes</taxon>
        <taxon>Hypocreomycetidae</taxon>
        <taxon>Glomerellales</taxon>
        <taxon>Glomerellaceae</taxon>
        <taxon>Colletotrichum</taxon>
        <taxon>Colletotrichum acutatum species complex</taxon>
    </lineage>
</organism>
<dbReference type="PANTHER" id="PTHR43791:SF53">
    <property type="entry name" value="MAJOR FACILITATOR SUPERFAMILY (MFS) PROFILE DOMAIN-CONTAINING PROTEIN"/>
    <property type="match status" value="1"/>
</dbReference>
<feature type="transmembrane region" description="Helical" evidence="6">
    <location>
        <begin position="298"/>
        <end position="322"/>
    </location>
</feature>
<feature type="transmembrane region" description="Helical" evidence="6">
    <location>
        <begin position="156"/>
        <end position="178"/>
    </location>
</feature>
<dbReference type="FunFam" id="1.20.1250.20:FF:000018">
    <property type="entry name" value="MFS transporter permease"/>
    <property type="match status" value="1"/>
</dbReference>
<feature type="transmembrane region" description="Helical" evidence="6">
    <location>
        <begin position="388"/>
        <end position="409"/>
    </location>
</feature>
<name>A0A135TYP3_9PEZI</name>
<dbReference type="Proteomes" id="UP000070121">
    <property type="component" value="Unassembled WGS sequence"/>
</dbReference>
<dbReference type="InterPro" id="IPR020846">
    <property type="entry name" value="MFS_dom"/>
</dbReference>
<feature type="transmembrane region" description="Helical" evidence="6">
    <location>
        <begin position="361"/>
        <end position="382"/>
    </location>
</feature>
<dbReference type="PANTHER" id="PTHR43791">
    <property type="entry name" value="PERMEASE-RELATED"/>
    <property type="match status" value="1"/>
</dbReference>
<feature type="transmembrane region" description="Helical" evidence="6">
    <location>
        <begin position="103"/>
        <end position="123"/>
    </location>
</feature>
<dbReference type="Pfam" id="PF07690">
    <property type="entry name" value="MFS_1"/>
    <property type="match status" value="1"/>
</dbReference>
<evidence type="ECO:0000256" key="2">
    <source>
        <dbReference type="ARBA" id="ARBA00022448"/>
    </source>
</evidence>
<feature type="transmembrane region" description="Helical" evidence="6">
    <location>
        <begin position="190"/>
        <end position="210"/>
    </location>
</feature>
<feature type="transmembrane region" description="Helical" evidence="6">
    <location>
        <begin position="334"/>
        <end position="354"/>
    </location>
</feature>
<keyword evidence="3 6" id="KW-0812">Transmembrane</keyword>
<dbReference type="GO" id="GO:0016020">
    <property type="term" value="C:membrane"/>
    <property type="evidence" value="ECO:0007669"/>
    <property type="project" value="UniProtKB-SubCell"/>
</dbReference>
<dbReference type="InterPro" id="IPR036259">
    <property type="entry name" value="MFS_trans_sf"/>
</dbReference>
<dbReference type="FunFam" id="1.20.1250.20:FF:000013">
    <property type="entry name" value="MFS general substrate transporter"/>
    <property type="match status" value="1"/>
</dbReference>
<dbReference type="EMBL" id="JFFI01001839">
    <property type="protein sequence ID" value="KXH53266.1"/>
    <property type="molecule type" value="Genomic_DNA"/>
</dbReference>
<evidence type="ECO:0000256" key="3">
    <source>
        <dbReference type="ARBA" id="ARBA00022692"/>
    </source>
</evidence>
<accession>A0A135TYP3</accession>
<protein>
    <submittedName>
        <fullName evidence="8">Major facilitator superfamily transporter</fullName>
    </submittedName>
</protein>
<evidence type="ECO:0000256" key="6">
    <source>
        <dbReference type="SAM" id="Phobius"/>
    </source>
</evidence>
<evidence type="ECO:0000256" key="4">
    <source>
        <dbReference type="ARBA" id="ARBA00022989"/>
    </source>
</evidence>